<evidence type="ECO:0000313" key="3">
    <source>
        <dbReference type="EMBL" id="BBK25283.1"/>
    </source>
</evidence>
<proteinExistence type="predicted"/>
<dbReference type="RefSeq" id="WP_143332583.1">
    <property type="nucleotide sequence ID" value="NZ_AP019697.1"/>
</dbReference>
<feature type="domain" description="Putative Flp pilus-assembly TadG-like N-terminal" evidence="2">
    <location>
        <begin position="11"/>
        <end position="56"/>
    </location>
</feature>
<protein>
    <recommendedName>
        <fullName evidence="2">Putative Flp pilus-assembly TadG-like N-terminal domain-containing protein</fullName>
    </recommendedName>
</protein>
<dbReference type="Pfam" id="PF13400">
    <property type="entry name" value="Tad"/>
    <property type="match status" value="1"/>
</dbReference>
<reference evidence="4" key="1">
    <citation type="submission" date="2019-05" db="EMBL/GenBank/DDBJ databases">
        <title>Complete genome sequencing of Dialister sp. strain 5BBH33.</title>
        <authorList>
            <person name="Sakamoto M."/>
            <person name="Murakami T."/>
            <person name="Mori H."/>
        </authorList>
    </citation>
    <scope>NUCLEOTIDE SEQUENCE [LARGE SCALE GENOMIC DNA]</scope>
    <source>
        <strain evidence="4">5BBH33</strain>
    </source>
</reference>
<gene>
    <name evidence="3" type="ORF">Dia5BBH33_12180</name>
</gene>
<name>A0A8D5A1P5_9FIRM</name>
<dbReference type="Proteomes" id="UP000320585">
    <property type="component" value="Chromosome"/>
</dbReference>
<dbReference type="OrthoDB" id="1662337at2"/>
<keyword evidence="4" id="KW-1185">Reference proteome</keyword>
<dbReference type="EMBL" id="AP019697">
    <property type="protein sequence ID" value="BBK25283.1"/>
    <property type="molecule type" value="Genomic_DNA"/>
</dbReference>
<evidence type="ECO:0000313" key="4">
    <source>
        <dbReference type="Proteomes" id="UP000320585"/>
    </source>
</evidence>
<feature type="compositionally biased region" description="Gly residues" evidence="1">
    <location>
        <begin position="434"/>
        <end position="447"/>
    </location>
</feature>
<evidence type="ECO:0000259" key="2">
    <source>
        <dbReference type="Pfam" id="PF13400"/>
    </source>
</evidence>
<dbReference type="KEGG" id="dho:Dia5BBH33_12180"/>
<feature type="region of interest" description="Disordered" evidence="1">
    <location>
        <begin position="434"/>
        <end position="462"/>
    </location>
</feature>
<evidence type="ECO:0000256" key="1">
    <source>
        <dbReference type="SAM" id="MobiDB-lite"/>
    </source>
</evidence>
<sequence>MFSRIFRGQKGAFLVLTAILVPVIFLFTCLAADLGKGWAYQSKLQNGTDAAVLAGAYVYKVNQDQGNTRTRMEEYMNSNMGRDGYKIDRIRYRYKEGDPTKGTLISLYDSAEVPTNFIRIIGRDSMHVSVVSTAKVTPDEKGSSGIFDYAIYGGHKGKPHNMAWDNSYPWDQNALYFNHPYLHIKGKVHADGPIYLTNNVINGRRAFMVDPGNFTTSIANDRDLWSNFSDNYWDHVNETEGQGLYTHDDWIRSPYSWAQGQYTWRHYMRLGFDDGTAAGRDVVASENYVAQSGARDISLSPSNSNTSGIYSLVEKYRNSSDESVYVRTDGHYSDTNRGGDGFNDYREYKVIIVDGDIAINPNNYQSQSDSDYMIIISLHGNVTIAPSGDKPLRALVYAPQGDVTLYAGAGLVGSIVAQSVQAQSDVTWKDFGFSGGSGSSGSSGAEGGVTLYKDDDSSYTDA</sequence>
<dbReference type="GeneID" id="92716440"/>
<organism evidence="3 4">
    <name type="scientific">Dialister hominis</name>
    <dbReference type="NCBI Taxonomy" id="2582419"/>
    <lineage>
        <taxon>Bacteria</taxon>
        <taxon>Bacillati</taxon>
        <taxon>Bacillota</taxon>
        <taxon>Negativicutes</taxon>
        <taxon>Veillonellales</taxon>
        <taxon>Veillonellaceae</taxon>
        <taxon>Dialister</taxon>
    </lineage>
</organism>
<accession>A0A8D5A1P5</accession>
<dbReference type="InterPro" id="IPR028087">
    <property type="entry name" value="Tad_N"/>
</dbReference>
<dbReference type="AlphaFoldDB" id="A0A8D5A1P5"/>